<dbReference type="Gene3D" id="1.20.5.1180">
    <property type="entry name" value="Geminin coiled-coil domain"/>
    <property type="match status" value="1"/>
</dbReference>
<evidence type="ECO:0000256" key="3">
    <source>
        <dbReference type="ARBA" id="ARBA00023054"/>
    </source>
</evidence>
<gene>
    <name evidence="7" type="primary">LOC106115437</name>
</gene>
<keyword evidence="5" id="KW-0131">Cell cycle</keyword>
<dbReference type="GeneID" id="106115437"/>
<dbReference type="GO" id="GO:0045786">
    <property type="term" value="P:negative regulation of cell cycle"/>
    <property type="evidence" value="ECO:0007669"/>
    <property type="project" value="TreeGrafter"/>
</dbReference>
<evidence type="ECO:0000256" key="4">
    <source>
        <dbReference type="ARBA" id="ARBA00023242"/>
    </source>
</evidence>
<keyword evidence="4" id="KW-0539">Nucleus</keyword>
<feature type="region of interest" description="Disordered" evidence="6">
    <location>
        <begin position="141"/>
        <end position="177"/>
    </location>
</feature>
<evidence type="ECO:0000313" key="7">
    <source>
        <dbReference type="RefSeq" id="XP_013164244.1"/>
    </source>
</evidence>
<sequence>MSSGDIQDMPRTTRRSLRTIQSTATDTENLVGKPSNSPKHQLSRESPVLDIAPPVKRKSPSHKKIQANLDDKVSVDDLTNPKTASKNYWKALATKSQSALQEALSQNEKLHETIEELKEEIVKLREMLEEANAFVEVVKDLTNNTNDDTGIDVNDVSQTDSLDDTQKTEDGNEQTSL</sequence>
<organism evidence="7">
    <name type="scientific">Papilio xuthus</name>
    <name type="common">Asian swallowtail butterfly</name>
    <dbReference type="NCBI Taxonomy" id="66420"/>
    <lineage>
        <taxon>Eukaryota</taxon>
        <taxon>Metazoa</taxon>
        <taxon>Ecdysozoa</taxon>
        <taxon>Arthropoda</taxon>
        <taxon>Hexapoda</taxon>
        <taxon>Insecta</taxon>
        <taxon>Pterygota</taxon>
        <taxon>Neoptera</taxon>
        <taxon>Endopterygota</taxon>
        <taxon>Lepidoptera</taxon>
        <taxon>Glossata</taxon>
        <taxon>Ditrysia</taxon>
        <taxon>Papilionoidea</taxon>
        <taxon>Papilionidae</taxon>
        <taxon>Papilioninae</taxon>
        <taxon>Papilio</taxon>
    </lineage>
</organism>
<dbReference type="SUPFAM" id="SSF111469">
    <property type="entry name" value="Geminin coiled-coil domain"/>
    <property type="match status" value="1"/>
</dbReference>
<dbReference type="AlphaFoldDB" id="A0AAJ6Z2R6"/>
<accession>A0AAJ6Z2R6</accession>
<evidence type="ECO:0000256" key="5">
    <source>
        <dbReference type="ARBA" id="ARBA00023306"/>
    </source>
</evidence>
<evidence type="ECO:0000256" key="6">
    <source>
        <dbReference type="SAM" id="MobiDB-lite"/>
    </source>
</evidence>
<dbReference type="CTD" id="35563"/>
<comment type="subcellular location">
    <subcellularLocation>
        <location evidence="1">Nucleus</location>
    </subcellularLocation>
</comment>
<reference evidence="7" key="1">
    <citation type="submission" date="2025-08" db="UniProtKB">
        <authorList>
            <consortium name="RefSeq"/>
        </authorList>
    </citation>
    <scope>IDENTIFICATION</scope>
</reference>
<keyword evidence="3" id="KW-0175">Coiled coil</keyword>
<dbReference type="Pfam" id="PF07412">
    <property type="entry name" value="Geminin"/>
    <property type="match status" value="1"/>
</dbReference>
<dbReference type="GO" id="GO:0008156">
    <property type="term" value="P:negative regulation of DNA replication"/>
    <property type="evidence" value="ECO:0007669"/>
    <property type="project" value="TreeGrafter"/>
</dbReference>
<dbReference type="InterPro" id="IPR022786">
    <property type="entry name" value="Geminin/Multicilin"/>
</dbReference>
<comment type="similarity">
    <text evidence="2">Belongs to the geminin family.</text>
</comment>
<proteinExistence type="inferred from homology"/>
<dbReference type="KEGG" id="pxu:106115437"/>
<evidence type="ECO:0000256" key="2">
    <source>
        <dbReference type="ARBA" id="ARBA00007979"/>
    </source>
</evidence>
<dbReference type="PANTHER" id="PTHR13372">
    <property type="entry name" value="GEMININ"/>
    <property type="match status" value="1"/>
</dbReference>
<evidence type="ECO:0000256" key="1">
    <source>
        <dbReference type="ARBA" id="ARBA00004123"/>
    </source>
</evidence>
<name>A0AAJ6Z2R6_PAPXU</name>
<dbReference type="PANTHER" id="PTHR13372:SF5">
    <property type="entry name" value="GEMININ"/>
    <property type="match status" value="1"/>
</dbReference>
<feature type="compositionally biased region" description="Polar residues" evidence="6">
    <location>
        <begin position="18"/>
        <end position="40"/>
    </location>
</feature>
<protein>
    <submittedName>
        <fullName evidence="7">Geminin</fullName>
    </submittedName>
</protein>
<dbReference type="GO" id="GO:0005634">
    <property type="term" value="C:nucleus"/>
    <property type="evidence" value="ECO:0007669"/>
    <property type="project" value="UniProtKB-SubCell"/>
</dbReference>
<dbReference type="RefSeq" id="XP_013164244.1">
    <property type="nucleotide sequence ID" value="XM_013308790.1"/>
</dbReference>
<feature type="compositionally biased region" description="Basic residues" evidence="6">
    <location>
        <begin position="55"/>
        <end position="65"/>
    </location>
</feature>
<dbReference type="Proteomes" id="UP000694872">
    <property type="component" value="Unplaced"/>
</dbReference>
<feature type="region of interest" description="Disordered" evidence="6">
    <location>
        <begin position="1"/>
        <end position="69"/>
    </location>
</feature>